<evidence type="ECO:0000256" key="5">
    <source>
        <dbReference type="ARBA" id="ARBA00022927"/>
    </source>
</evidence>
<keyword evidence="4" id="KW-0677">Repeat</keyword>
<dbReference type="GeneID" id="24425134"/>
<evidence type="ECO:0000256" key="3">
    <source>
        <dbReference type="ARBA" id="ARBA00022490"/>
    </source>
</evidence>
<evidence type="ECO:0000256" key="1">
    <source>
        <dbReference type="ARBA" id="ARBA00004496"/>
    </source>
</evidence>
<dbReference type="InterPro" id="IPR011989">
    <property type="entry name" value="ARM-like"/>
</dbReference>
<evidence type="ECO:0000256" key="2">
    <source>
        <dbReference type="ARBA" id="ARBA00022448"/>
    </source>
</evidence>
<name>A0A0K3ANI5_BABMR</name>
<organism evidence="6 7">
    <name type="scientific">Babesia microti (strain RI)</name>
    <dbReference type="NCBI Taxonomy" id="1133968"/>
    <lineage>
        <taxon>Eukaryota</taxon>
        <taxon>Sar</taxon>
        <taxon>Alveolata</taxon>
        <taxon>Apicomplexa</taxon>
        <taxon>Aconoidasida</taxon>
        <taxon>Piroplasmida</taxon>
        <taxon>Babesiidae</taxon>
        <taxon>Babesia</taxon>
    </lineage>
</organism>
<dbReference type="OrthoDB" id="951172at2759"/>
<dbReference type="GO" id="GO:0006606">
    <property type="term" value="P:protein import into nucleus"/>
    <property type="evidence" value="ECO:0007669"/>
    <property type="project" value="InterPro"/>
</dbReference>
<dbReference type="Gene3D" id="1.25.10.10">
    <property type="entry name" value="Leucine-rich Repeat Variant"/>
    <property type="match status" value="1"/>
</dbReference>
<protein>
    <submittedName>
        <fullName evidence="6">Transportin-2</fullName>
    </submittedName>
</protein>
<reference evidence="6 7" key="3">
    <citation type="journal article" date="2016" name="Sci. Rep.">
        <title>Genome-wide diversity and gene expression profiling of Babesia microti isolates identify polymorphic genes that mediate host-pathogen interactions.</title>
        <authorList>
            <person name="Silva J.C."/>
            <person name="Cornillot E."/>
            <person name="McCracken C."/>
            <person name="Usmani-Brown S."/>
            <person name="Dwivedi A."/>
            <person name="Ifeonu O.O."/>
            <person name="Crabtree J."/>
            <person name="Gotia H.T."/>
            <person name="Virji A.Z."/>
            <person name="Reynes C."/>
            <person name="Colinge J."/>
            <person name="Kumar V."/>
            <person name="Lawres L."/>
            <person name="Pazzi J.E."/>
            <person name="Pablo J.V."/>
            <person name="Hung C."/>
            <person name="Brancato J."/>
            <person name="Kumari P."/>
            <person name="Orvis J."/>
            <person name="Tretina K."/>
            <person name="Chibucos M."/>
            <person name="Ott S."/>
            <person name="Sadzewicz L."/>
            <person name="Sengamalay N."/>
            <person name="Shetty A.C."/>
            <person name="Su Q."/>
            <person name="Tallon L."/>
            <person name="Fraser C.M."/>
            <person name="Frutos R."/>
            <person name="Molina D.M."/>
            <person name="Krause P.J."/>
            <person name="Ben Mamoun C."/>
        </authorList>
    </citation>
    <scope>NUCLEOTIDE SEQUENCE [LARGE SCALE GENOMIC DNA]</scope>
    <source>
        <strain evidence="6 7">RI</strain>
    </source>
</reference>
<keyword evidence="5" id="KW-0653">Protein transport</keyword>
<keyword evidence="2" id="KW-0813">Transport</keyword>
<dbReference type="Proteomes" id="UP000002899">
    <property type="component" value="Chromosome III"/>
</dbReference>
<evidence type="ECO:0000256" key="4">
    <source>
        <dbReference type="ARBA" id="ARBA00022737"/>
    </source>
</evidence>
<dbReference type="KEGG" id="bmic:BMR1_03g02460"/>
<dbReference type="PANTHER" id="PTHR10527">
    <property type="entry name" value="IMPORTIN BETA"/>
    <property type="match status" value="1"/>
</dbReference>
<proteinExistence type="predicted"/>
<dbReference type="SUPFAM" id="SSF48371">
    <property type="entry name" value="ARM repeat"/>
    <property type="match status" value="1"/>
</dbReference>
<dbReference type="RefSeq" id="XP_012649103.1">
    <property type="nucleotide sequence ID" value="XM_012793649.1"/>
</dbReference>
<reference evidence="6 7" key="2">
    <citation type="journal article" date="2013" name="PLoS ONE">
        <title>Whole genome mapping and re-organization of the nuclear and mitochondrial genomes of Babesia microti isolates.</title>
        <authorList>
            <person name="Cornillot E."/>
            <person name="Dassouli A."/>
            <person name="Garg A."/>
            <person name="Pachikara N."/>
            <person name="Randazzo S."/>
            <person name="Depoix D."/>
            <person name="Carcy B."/>
            <person name="Delbecq S."/>
            <person name="Frutos R."/>
            <person name="Silva J.C."/>
            <person name="Sutton R."/>
            <person name="Krause P.J."/>
            <person name="Mamoun C.B."/>
        </authorList>
    </citation>
    <scope>NUCLEOTIDE SEQUENCE [LARGE SCALE GENOMIC DNA]</scope>
    <source>
        <strain evidence="6 7">RI</strain>
    </source>
</reference>
<dbReference type="VEuPathDB" id="PiroplasmaDB:BMR1_03g02460"/>
<sequence>MATWEDNPAVLNELLDILREFSVPDTKIQRVVQQRWSNFESTHQDAPLYLLKVSITTNVAQVSQLSTLLLRRSIERASLLPDWIKDVLKNGLLEAIMSPSKELRDAASAALCSLYTHEGYHKWPQLPLALFNLIICDNNTTASLGAARALYDICLELVNKDSEFAQFAISQLLPQINSCAVENLVARNFFGKLVCLLCEASDIIWTVYFQIIWQYAIESMQTVAKINISDHLASELCVSVMKIVNESWQHHPEVIISSIDTIIMFILHTPELLIRHNVQSEKVSGFQIESIDFFPRVLRANKHSDRARSAIVGAIESHLKHIIPYLVNLTQYSEFDYMSMDHSQLENDNSAVPDREQDINIRYKQDASPDDMSGIEDDFQGNVGSTWGSIWTKRKAAALAIDHLAVSFGPRLLDDILKIIEQRLSDNNWEIAESAVLTLGAIARGCSNGLAPFLPKVLPYLFELSKHENPLMRSIACWCVARFSSWASQPENCNYWTNRLISVLLDRVLDNNKRVQEAACSALATLIEESYDQITLHFESICTVIDKAFRSYQYTNSLLLYDILSEMIEAEERCHLESYSDDKLHNDQWKGFSLRNFIYIRLSNDWNETLKSSNHISTLCMAKYVAITDCTSIILRSERNNVDMHIFSPNNALKVVHMIFVMDSDSNLPAGIYESSFNVLSAIVEFYGVEIAQTIESLPDFVPLVIQSISNCNGSALSAGLALIGDLSFKLSSLLVPHIQMILNISCGALDTYVDKLNRKVSTQSLFPIVNNSTWAIGVLCDCISVRQNTILAYAFSPHMNQVFNSLSVGLRCKNSIASSGSATALGKFAKSFPDFMKNAIFTILGIWSTVALSLKNPCDKDSVTLAICEAIEPANIAHIDLNDLSCVIRLLASVSNQDSNATVANRVLQRIKDSLSAEEWSFITR</sequence>
<keyword evidence="7" id="KW-1185">Reference proteome</keyword>
<dbReference type="InterPro" id="IPR016024">
    <property type="entry name" value="ARM-type_fold"/>
</dbReference>
<gene>
    <name evidence="6" type="ORF">BMR1_03g02460</name>
</gene>
<dbReference type="GO" id="GO:0005737">
    <property type="term" value="C:cytoplasm"/>
    <property type="evidence" value="ECO:0007669"/>
    <property type="project" value="UniProtKB-SubCell"/>
</dbReference>
<comment type="subcellular location">
    <subcellularLocation>
        <location evidence="1">Cytoplasm</location>
    </subcellularLocation>
</comment>
<dbReference type="Pfam" id="PF13513">
    <property type="entry name" value="HEAT_EZ"/>
    <property type="match status" value="1"/>
</dbReference>
<reference evidence="6 7" key="1">
    <citation type="journal article" date="2012" name="Nucleic Acids Res.">
        <title>Sequencing of the smallest Apicomplexan genome from the human pathogen Babesia microti.</title>
        <authorList>
            <person name="Cornillot E."/>
            <person name="Hadj-Kaddour K."/>
            <person name="Dassouli A."/>
            <person name="Noel B."/>
            <person name="Ranwez V."/>
            <person name="Vacherie B."/>
            <person name="Augagneur Y."/>
            <person name="Bres V."/>
            <person name="Duclos A."/>
            <person name="Randazzo S."/>
            <person name="Carcy B."/>
            <person name="Debierre-Grockiego F."/>
            <person name="Delbecq S."/>
            <person name="Moubri-Menage K."/>
            <person name="Shams-Eldin H."/>
            <person name="Usmani-Brown S."/>
            <person name="Bringaud F."/>
            <person name="Wincker P."/>
            <person name="Vivares C.P."/>
            <person name="Schwarz R.T."/>
            <person name="Schetters T.P."/>
            <person name="Krause P.J."/>
            <person name="Gorenflot A."/>
            <person name="Berry V."/>
            <person name="Barbe V."/>
            <person name="Ben Mamoun C."/>
        </authorList>
    </citation>
    <scope>NUCLEOTIDE SEQUENCE [LARGE SCALE GENOMIC DNA]</scope>
    <source>
        <strain evidence="6 7">RI</strain>
    </source>
</reference>
<dbReference type="AlphaFoldDB" id="A0A0K3ANI5"/>
<dbReference type="EMBL" id="LN871598">
    <property type="protein sequence ID" value="CTQ41092.1"/>
    <property type="molecule type" value="Genomic_DNA"/>
</dbReference>
<dbReference type="InterPro" id="IPR040122">
    <property type="entry name" value="Importin_beta"/>
</dbReference>
<evidence type="ECO:0000313" key="6">
    <source>
        <dbReference type="EMBL" id="CTQ41092.1"/>
    </source>
</evidence>
<accession>A0A0K3ANI5</accession>
<keyword evidence="3" id="KW-0963">Cytoplasm</keyword>
<evidence type="ECO:0000313" key="7">
    <source>
        <dbReference type="Proteomes" id="UP000002899"/>
    </source>
</evidence>